<dbReference type="EMBL" id="QICS01000008">
    <property type="protein sequence ID" value="PXV88466.1"/>
    <property type="molecule type" value="Genomic_DNA"/>
</dbReference>
<dbReference type="Proteomes" id="UP000247523">
    <property type="component" value="Unassembled WGS sequence"/>
</dbReference>
<proteinExistence type="predicted"/>
<reference evidence="1 2" key="1">
    <citation type="submission" date="2018-05" db="EMBL/GenBank/DDBJ databases">
        <title>Genomic Encyclopedia of Type Strains, Phase IV (KMG-IV): sequencing the most valuable type-strain genomes for metagenomic binning, comparative biology and taxonomic classification.</title>
        <authorList>
            <person name="Goeker M."/>
        </authorList>
    </citation>
    <scope>NUCLEOTIDE SEQUENCE [LARGE SCALE GENOMIC DNA]</scope>
    <source>
        <strain evidence="1 2">DSM 28816</strain>
    </source>
</reference>
<protein>
    <submittedName>
        <fullName evidence="1">Uncharacterized protein</fullName>
    </submittedName>
</protein>
<name>A0A318ELQ9_9FIRM</name>
<dbReference type="RefSeq" id="WP_110291459.1">
    <property type="nucleotide sequence ID" value="NZ_QICS01000008.1"/>
</dbReference>
<comment type="caution">
    <text evidence="1">The sequence shown here is derived from an EMBL/GenBank/DDBJ whole genome shotgun (WGS) entry which is preliminary data.</text>
</comment>
<accession>A0A318ELQ9</accession>
<sequence>MRVRINNKNYTVPELGFKHMTKLEDMGFSLDDIIRKNKSFSLITGFVAIVVGCDREESERICEQHVLGGGTFEEITETFMKAMEESAFFRKLLDLGEKKKANVKSLDKEQDQEQ</sequence>
<organism evidence="1 2">
    <name type="scientific">Lachnotalea glycerini</name>
    <dbReference type="NCBI Taxonomy" id="1763509"/>
    <lineage>
        <taxon>Bacteria</taxon>
        <taxon>Bacillati</taxon>
        <taxon>Bacillota</taxon>
        <taxon>Clostridia</taxon>
        <taxon>Lachnospirales</taxon>
        <taxon>Lachnospiraceae</taxon>
        <taxon>Lachnotalea</taxon>
    </lineage>
</organism>
<dbReference type="AlphaFoldDB" id="A0A318ELQ9"/>
<evidence type="ECO:0000313" key="1">
    <source>
        <dbReference type="EMBL" id="PXV88466.1"/>
    </source>
</evidence>
<gene>
    <name evidence="1" type="ORF">C8E03_108193</name>
</gene>
<evidence type="ECO:0000313" key="2">
    <source>
        <dbReference type="Proteomes" id="UP000247523"/>
    </source>
</evidence>